<sequence length="1247" mass="134517">MGTEREHHLESVREWNDTATDYPQKPAHELLAEQALASGGTVALAPESGEDITYSELHRRVGAVAAALAGAGVRRGDSVAVMLRRSVSGYLAVLGVLRAGGRFVPVDPESPAERAEAILSDAGCEVVIAPSGSTRRLPSGTTVVDIAEIDADAPAPPMPEVSGEDPAYVLYTSGTTGRPKGVVVPHRAIARLVLNSDLVGFGPDDTVCGTVNLTFDLSVFELFGALLNGARLVVPDRETVLSAEALGSLLVREQVSVMWLGAALFEQMAAQRPSMFRTLRCLVAGGDALSPAAVRAVLEHGRPGQLIDGYGPTEGSVLCTAYVIDELPQEAESVPIGRPISNSTAYVVRKDGSLADVGEEGELWVGGDGLALEYLHLDELTAERFVPDRFSGGSGRLYRTGDMARWRADGVIEFRGRRDRQVKLSGYRVELREIELALASHPRVKAAAVDVLAQEGHEGYLVGWITTDADEERSLPMVLRRYLRDRVPVFMVPREIRVIDAMPVNTHGKIDWEALATIDARTVPMSGEGPREGIESTVAEVWRQVLGVPVIERTDDFFALGGQSLQAAQVAAAAGGRTGLSARHTGVLIRALLGNATLAQFSERLRAALSGIRVSPPQHAIDFRREATLPEGLRFDAPQPSDPLAPARVLLTGSTGFLGVFLLDRLVAAGVSEVHCLVRARDAAHVRHRLAARMRRYGLDYDKVRDHVVPVVGDISLPRLGLDHTAFEHLADVVDAVLHNGSLINFAYPYAALSATNVGGVRTLLELATRRRLKPFHHVSTIISLVGFGTADIRYLTEDRPLDFPERISLGYAESKWVAEELVHNAGRRGMPVSVYRPYEITGTRDRGIWNTDTLMCAWFRTIAGTGLAPDVELPLDFVPVDYTADAIVGILRTQQPDGRSYNIANPHDARLGLLVDRLRALGYPVRTVPYDAWTAHVTALTAADPHHPMTPFMPMFNDRAADAPITVKEMYFAGTFPEFSRTNTERATAGAGLDLPPVDADLIDKYLGYFTDSGFLTPPSPSATSPAADIAEPAGDQTARLVRRLQPDTADLIRAAPLYALIRDDALAGEHLNRLIAAELSSHPVEVATFTRLSRRFHGTPAGTLFAEVAKIVAAARPLLRAAAESLAIDAPDPIPPGTADFVAFLTWLSDEADAGAAASALRNDLIVWCAFCAELSTALHRTGIAPEAVVEYLGHYREAPPDILRTCADIIEHAIDQGEDISSITDASRRVESALHSCWNTVALG</sequence>
<reference evidence="5 6" key="1">
    <citation type="submission" date="2016-10" db="EMBL/GenBank/DDBJ databases">
        <authorList>
            <person name="de Groot N.N."/>
        </authorList>
    </citation>
    <scope>NUCLEOTIDE SEQUENCE [LARGE SCALE GENOMIC DNA]</scope>
    <source>
        <strain evidence="5 6">DSM 44637</strain>
    </source>
</reference>
<keyword evidence="1" id="KW-0596">Phosphopantetheine</keyword>
<dbReference type="Gene3D" id="2.30.38.10">
    <property type="entry name" value="Luciferase, Domain 3"/>
    <property type="match status" value="1"/>
</dbReference>
<dbReference type="SUPFAM" id="SSF47336">
    <property type="entry name" value="ACP-like"/>
    <property type="match status" value="1"/>
</dbReference>
<dbReference type="PANTHER" id="PTHR44845:SF6">
    <property type="entry name" value="BETA-ALANINE-ACTIVATING ENZYME"/>
    <property type="match status" value="1"/>
</dbReference>
<dbReference type="InterPro" id="IPR036736">
    <property type="entry name" value="ACP-like_sf"/>
</dbReference>
<dbReference type="CDD" id="cd12117">
    <property type="entry name" value="A_NRPS_Srf_like"/>
    <property type="match status" value="1"/>
</dbReference>
<dbReference type="SUPFAM" id="SSF56801">
    <property type="entry name" value="Acetyl-CoA synthetase-like"/>
    <property type="match status" value="1"/>
</dbReference>
<dbReference type="NCBIfam" id="TIGR01746">
    <property type="entry name" value="Thioester-redct"/>
    <property type="match status" value="1"/>
</dbReference>
<dbReference type="Gene3D" id="1.10.1200.10">
    <property type="entry name" value="ACP-like"/>
    <property type="match status" value="1"/>
</dbReference>
<evidence type="ECO:0000313" key="6">
    <source>
        <dbReference type="Proteomes" id="UP000199137"/>
    </source>
</evidence>
<dbReference type="PROSITE" id="PS50075">
    <property type="entry name" value="CARRIER"/>
    <property type="match status" value="1"/>
</dbReference>
<dbReference type="InterPro" id="IPR025110">
    <property type="entry name" value="AMP-bd_C"/>
</dbReference>
<dbReference type="EMBL" id="FOWC01000008">
    <property type="protein sequence ID" value="SFQ07679.1"/>
    <property type="molecule type" value="Genomic_DNA"/>
</dbReference>
<proteinExistence type="predicted"/>
<accession>A0A1I5VJN8</accession>
<dbReference type="SUPFAM" id="SSF51735">
    <property type="entry name" value="NAD(P)-binding Rossmann-fold domains"/>
    <property type="match status" value="1"/>
</dbReference>
<dbReference type="Pfam" id="PF13193">
    <property type="entry name" value="AMP-binding_C"/>
    <property type="match status" value="1"/>
</dbReference>
<gene>
    <name evidence="5" type="ORF">SAMN05421854_108383</name>
</gene>
<dbReference type="InterPro" id="IPR009081">
    <property type="entry name" value="PP-bd_ACP"/>
</dbReference>
<dbReference type="PROSITE" id="PS00455">
    <property type="entry name" value="AMP_BINDING"/>
    <property type="match status" value="1"/>
</dbReference>
<dbReference type="Gene3D" id="3.40.50.980">
    <property type="match status" value="2"/>
</dbReference>
<dbReference type="OrthoDB" id="2472181at2"/>
<evidence type="ECO:0000256" key="1">
    <source>
        <dbReference type="ARBA" id="ARBA00022450"/>
    </source>
</evidence>
<dbReference type="RefSeq" id="WP_093575318.1">
    <property type="nucleotide sequence ID" value="NZ_FOWC01000008.1"/>
</dbReference>
<evidence type="ECO:0000313" key="5">
    <source>
        <dbReference type="EMBL" id="SFQ07679.1"/>
    </source>
</evidence>
<dbReference type="InterPro" id="IPR045851">
    <property type="entry name" value="AMP-bd_C_sf"/>
</dbReference>
<dbReference type="InterPro" id="IPR020845">
    <property type="entry name" value="AMP-binding_CS"/>
</dbReference>
<dbReference type="Gene3D" id="3.30.300.30">
    <property type="match status" value="1"/>
</dbReference>
<keyword evidence="2" id="KW-0597">Phosphoprotein</keyword>
<dbReference type="InterPro" id="IPR013120">
    <property type="entry name" value="FAR_NAD-bd"/>
</dbReference>
<evidence type="ECO:0000259" key="4">
    <source>
        <dbReference type="PROSITE" id="PS50075"/>
    </source>
</evidence>
<dbReference type="Pfam" id="PF00501">
    <property type="entry name" value="AMP-binding"/>
    <property type="match status" value="1"/>
</dbReference>
<dbReference type="Proteomes" id="UP000199137">
    <property type="component" value="Unassembled WGS sequence"/>
</dbReference>
<dbReference type="CDD" id="cd05235">
    <property type="entry name" value="SDR_e1"/>
    <property type="match status" value="1"/>
</dbReference>
<evidence type="ECO:0000256" key="3">
    <source>
        <dbReference type="SAM" id="MobiDB-lite"/>
    </source>
</evidence>
<evidence type="ECO:0000256" key="2">
    <source>
        <dbReference type="ARBA" id="ARBA00022553"/>
    </source>
</evidence>
<dbReference type="InterPro" id="IPR010080">
    <property type="entry name" value="Thioester_reductase-like_dom"/>
</dbReference>
<dbReference type="PANTHER" id="PTHR44845">
    <property type="entry name" value="CARRIER DOMAIN-CONTAINING PROTEIN"/>
    <property type="match status" value="1"/>
</dbReference>
<dbReference type="InterPro" id="IPR020459">
    <property type="entry name" value="AMP-binding"/>
</dbReference>
<dbReference type="Pfam" id="PF07993">
    <property type="entry name" value="NAD_binding_4"/>
    <property type="match status" value="1"/>
</dbReference>
<dbReference type="Pfam" id="PF00550">
    <property type="entry name" value="PP-binding"/>
    <property type="match status" value="1"/>
</dbReference>
<dbReference type="STRING" id="112413.SAMN05421854_108383"/>
<protein>
    <submittedName>
        <fullName evidence="5">Amino acid adenylation domain-containing protein/thioester reductase domain-containing protein</fullName>
    </submittedName>
</protein>
<feature type="domain" description="Carrier" evidence="4">
    <location>
        <begin position="529"/>
        <end position="609"/>
    </location>
</feature>
<name>A0A1I5VJN8_9PSEU</name>
<dbReference type="PRINTS" id="PR00154">
    <property type="entry name" value="AMPBINDING"/>
</dbReference>
<organism evidence="5 6">
    <name type="scientific">Amycolatopsis rubida</name>
    <dbReference type="NCBI Taxonomy" id="112413"/>
    <lineage>
        <taxon>Bacteria</taxon>
        <taxon>Bacillati</taxon>
        <taxon>Actinomycetota</taxon>
        <taxon>Actinomycetes</taxon>
        <taxon>Pseudonocardiales</taxon>
        <taxon>Pseudonocardiaceae</taxon>
        <taxon>Amycolatopsis</taxon>
    </lineage>
</organism>
<feature type="region of interest" description="Disordered" evidence="3">
    <location>
        <begin position="1"/>
        <end position="20"/>
    </location>
</feature>
<dbReference type="InterPro" id="IPR000873">
    <property type="entry name" value="AMP-dep_synth/lig_dom"/>
</dbReference>
<dbReference type="Gene3D" id="3.40.50.720">
    <property type="entry name" value="NAD(P)-binding Rossmann-like Domain"/>
    <property type="match status" value="1"/>
</dbReference>
<dbReference type="InterPro" id="IPR036291">
    <property type="entry name" value="NAD(P)-bd_dom_sf"/>
</dbReference>
<dbReference type="AlphaFoldDB" id="A0A1I5VJN8"/>
<dbReference type="NCBIfam" id="TIGR01733">
    <property type="entry name" value="AA-adenyl-dom"/>
    <property type="match status" value="1"/>
</dbReference>
<dbReference type="InterPro" id="IPR010071">
    <property type="entry name" value="AA_adenyl_dom"/>
</dbReference>
<feature type="compositionally biased region" description="Basic and acidic residues" evidence="3">
    <location>
        <begin position="1"/>
        <end position="16"/>
    </location>
</feature>